<evidence type="ECO:0000313" key="3">
    <source>
        <dbReference type="Proteomes" id="UP001329430"/>
    </source>
</evidence>
<accession>A0AAN7V2V6</accession>
<comment type="caution">
    <text evidence="2">The sequence shown here is derived from an EMBL/GenBank/DDBJ whole genome shotgun (WGS) entry which is preliminary data.</text>
</comment>
<feature type="signal peptide" evidence="1">
    <location>
        <begin position="1"/>
        <end position="16"/>
    </location>
</feature>
<evidence type="ECO:0000256" key="1">
    <source>
        <dbReference type="SAM" id="SignalP"/>
    </source>
</evidence>
<feature type="chain" id="PRO_5042903449" evidence="1">
    <location>
        <begin position="17"/>
        <end position="127"/>
    </location>
</feature>
<keyword evidence="3" id="KW-1185">Reference proteome</keyword>
<dbReference type="Proteomes" id="UP001329430">
    <property type="component" value="Chromosome 7"/>
</dbReference>
<dbReference type="EMBL" id="JAVRBK010000007">
    <property type="protein sequence ID" value="KAK5641185.1"/>
    <property type="molecule type" value="Genomic_DNA"/>
</dbReference>
<protein>
    <submittedName>
        <fullName evidence="2">Uncharacterized protein</fullName>
    </submittedName>
</protein>
<proteinExistence type="predicted"/>
<name>A0AAN7V2V6_9COLE</name>
<organism evidence="2 3">
    <name type="scientific">Pyrocoelia pectoralis</name>
    <dbReference type="NCBI Taxonomy" id="417401"/>
    <lineage>
        <taxon>Eukaryota</taxon>
        <taxon>Metazoa</taxon>
        <taxon>Ecdysozoa</taxon>
        <taxon>Arthropoda</taxon>
        <taxon>Hexapoda</taxon>
        <taxon>Insecta</taxon>
        <taxon>Pterygota</taxon>
        <taxon>Neoptera</taxon>
        <taxon>Endopterygota</taxon>
        <taxon>Coleoptera</taxon>
        <taxon>Polyphaga</taxon>
        <taxon>Elateriformia</taxon>
        <taxon>Elateroidea</taxon>
        <taxon>Lampyridae</taxon>
        <taxon>Lampyrinae</taxon>
        <taxon>Pyrocoelia</taxon>
    </lineage>
</organism>
<gene>
    <name evidence="2" type="ORF">RI129_009732</name>
</gene>
<keyword evidence="1" id="KW-0732">Signal</keyword>
<evidence type="ECO:0000313" key="2">
    <source>
        <dbReference type="EMBL" id="KAK5641185.1"/>
    </source>
</evidence>
<dbReference type="AlphaFoldDB" id="A0AAN7V2V6"/>
<reference evidence="2 3" key="1">
    <citation type="journal article" date="2024" name="Insects">
        <title>An Improved Chromosome-Level Genome Assembly of the Firefly Pyrocoelia pectoralis.</title>
        <authorList>
            <person name="Fu X."/>
            <person name="Meyer-Rochow V.B."/>
            <person name="Ballantyne L."/>
            <person name="Zhu X."/>
        </authorList>
    </citation>
    <scope>NUCLEOTIDE SEQUENCE [LARGE SCALE GENOMIC DNA]</scope>
    <source>
        <strain evidence="2">XCY_ONT2</strain>
    </source>
</reference>
<sequence>MRTLLMILCLISTIHALNQADTILRRPNCVCTGNITAIMHDINGAYCMYYGSGTYKKWECENREDWDLFLRKTRRRVVEPTCQCTGIVTGIMQDETGTYCIHNGVDKRTRWECENKDEWDLYKRNRY</sequence>